<feature type="transmembrane region" description="Helical" evidence="6">
    <location>
        <begin position="120"/>
        <end position="141"/>
    </location>
</feature>
<keyword evidence="2" id="KW-1003">Cell membrane</keyword>
<evidence type="ECO:0000256" key="5">
    <source>
        <dbReference type="ARBA" id="ARBA00023136"/>
    </source>
</evidence>
<feature type="transmembrane region" description="Helical" evidence="6">
    <location>
        <begin position="6"/>
        <end position="26"/>
    </location>
</feature>
<dbReference type="OrthoDB" id="9804822at2"/>
<dbReference type="InterPro" id="IPR001123">
    <property type="entry name" value="LeuE-type"/>
</dbReference>
<evidence type="ECO:0000256" key="1">
    <source>
        <dbReference type="ARBA" id="ARBA00004651"/>
    </source>
</evidence>
<evidence type="ECO:0000313" key="8">
    <source>
        <dbReference type="Proteomes" id="UP000278542"/>
    </source>
</evidence>
<dbReference type="Proteomes" id="UP000278542">
    <property type="component" value="Unassembled WGS sequence"/>
</dbReference>
<dbReference type="GO" id="GO:0005886">
    <property type="term" value="C:plasma membrane"/>
    <property type="evidence" value="ECO:0007669"/>
    <property type="project" value="UniProtKB-SubCell"/>
</dbReference>
<feature type="transmembrane region" description="Helical" evidence="6">
    <location>
        <begin position="38"/>
        <end position="64"/>
    </location>
</feature>
<keyword evidence="8" id="KW-1185">Reference proteome</keyword>
<dbReference type="GO" id="GO:0015171">
    <property type="term" value="F:amino acid transmembrane transporter activity"/>
    <property type="evidence" value="ECO:0007669"/>
    <property type="project" value="TreeGrafter"/>
</dbReference>
<gene>
    <name evidence="7" type="ORF">DES39_1378</name>
</gene>
<feature type="transmembrane region" description="Helical" evidence="6">
    <location>
        <begin position="153"/>
        <end position="172"/>
    </location>
</feature>
<evidence type="ECO:0000256" key="3">
    <source>
        <dbReference type="ARBA" id="ARBA00022692"/>
    </source>
</evidence>
<feature type="transmembrane region" description="Helical" evidence="6">
    <location>
        <begin position="184"/>
        <end position="205"/>
    </location>
</feature>
<dbReference type="AlphaFoldDB" id="A0A495RFB2"/>
<comment type="caution">
    <text evidence="7">The sequence shown here is derived from an EMBL/GenBank/DDBJ whole genome shotgun (WGS) entry which is preliminary data.</text>
</comment>
<sequence length="208" mass="23349">MTLDLLLMVATIGFLGMISPGPDFFFVVKSSLSYPRRYAMMTCLGVVLGIMTHMVYCVAGIAIIIKTTPWLFSLLRYVGALYLIWLGIKAIFSKVHGNIYLGHNAKKHNISYTKALIKGYLCNLLNPKATLFFLAIFTQFLTVDSSLLDKLTVSVIILLEALIWWPFVVFVFQSEAVQRRYFKMQFIIDKLLGLVLIALGIKVALGAI</sequence>
<evidence type="ECO:0000256" key="6">
    <source>
        <dbReference type="SAM" id="Phobius"/>
    </source>
</evidence>
<evidence type="ECO:0000256" key="4">
    <source>
        <dbReference type="ARBA" id="ARBA00022989"/>
    </source>
</evidence>
<evidence type="ECO:0000256" key="2">
    <source>
        <dbReference type="ARBA" id="ARBA00022475"/>
    </source>
</evidence>
<organism evidence="7 8">
    <name type="scientific">Orbus hercynius</name>
    <dbReference type="NCBI Taxonomy" id="593135"/>
    <lineage>
        <taxon>Bacteria</taxon>
        <taxon>Pseudomonadati</taxon>
        <taxon>Pseudomonadota</taxon>
        <taxon>Gammaproteobacteria</taxon>
        <taxon>Orbales</taxon>
        <taxon>Orbaceae</taxon>
        <taxon>Orbus</taxon>
    </lineage>
</organism>
<keyword evidence="4 6" id="KW-1133">Transmembrane helix</keyword>
<keyword evidence="5 6" id="KW-0472">Membrane</keyword>
<dbReference type="PANTHER" id="PTHR30086:SF20">
    <property type="entry name" value="ARGININE EXPORTER PROTEIN ARGO-RELATED"/>
    <property type="match status" value="1"/>
</dbReference>
<dbReference type="EMBL" id="RBWY01000002">
    <property type="protein sequence ID" value="RKS85960.1"/>
    <property type="molecule type" value="Genomic_DNA"/>
</dbReference>
<reference evidence="7 8" key="1">
    <citation type="submission" date="2018-10" db="EMBL/GenBank/DDBJ databases">
        <title>Genomic Encyclopedia of Type Strains, Phase IV (KMG-IV): sequencing the most valuable type-strain genomes for metagenomic binning, comparative biology and taxonomic classification.</title>
        <authorList>
            <person name="Goeker M."/>
        </authorList>
    </citation>
    <scope>NUCLEOTIDE SEQUENCE [LARGE SCALE GENOMIC DNA]</scope>
    <source>
        <strain evidence="7 8">DSM 22228</strain>
    </source>
</reference>
<dbReference type="Pfam" id="PF01810">
    <property type="entry name" value="LysE"/>
    <property type="match status" value="1"/>
</dbReference>
<accession>A0A495RFB2</accession>
<dbReference type="PIRSF" id="PIRSF006324">
    <property type="entry name" value="LeuE"/>
    <property type="match status" value="1"/>
</dbReference>
<comment type="subcellular location">
    <subcellularLocation>
        <location evidence="1">Cell membrane</location>
        <topology evidence="1">Multi-pass membrane protein</topology>
    </subcellularLocation>
</comment>
<keyword evidence="3 6" id="KW-0812">Transmembrane</keyword>
<dbReference type="RefSeq" id="WP_121145046.1">
    <property type="nucleotide sequence ID" value="NZ_RBWY01000002.1"/>
</dbReference>
<protein>
    <submittedName>
        <fullName evidence="7">RhtB (Resistance to homoserine/threonine) family protein</fullName>
    </submittedName>
</protein>
<dbReference type="PANTHER" id="PTHR30086">
    <property type="entry name" value="ARGININE EXPORTER PROTEIN ARGO"/>
    <property type="match status" value="1"/>
</dbReference>
<proteinExistence type="predicted"/>
<evidence type="ECO:0000313" key="7">
    <source>
        <dbReference type="EMBL" id="RKS85960.1"/>
    </source>
</evidence>
<name>A0A495RFB2_9GAMM</name>